<accession>A0AAV1EEC8</accession>
<dbReference type="PANTHER" id="PTHR34145:SF28">
    <property type="entry name" value="F-BOX DOMAIN-CONTAINING PROTEIN"/>
    <property type="match status" value="1"/>
</dbReference>
<feature type="domain" description="F-box/LRR-repeat protein 15/At3g58940/PEG3-like LRR" evidence="2">
    <location>
        <begin position="81"/>
        <end position="203"/>
    </location>
</feature>
<dbReference type="AlphaFoldDB" id="A0AAV1EEC8"/>
<evidence type="ECO:0000313" key="4">
    <source>
        <dbReference type="Proteomes" id="UP001161247"/>
    </source>
</evidence>
<evidence type="ECO:0000259" key="1">
    <source>
        <dbReference type="Pfam" id="PF00646"/>
    </source>
</evidence>
<dbReference type="Proteomes" id="UP001161247">
    <property type="component" value="Chromosome 9"/>
</dbReference>
<feature type="domain" description="F-box" evidence="1">
    <location>
        <begin position="4"/>
        <end position="43"/>
    </location>
</feature>
<dbReference type="SUPFAM" id="SSF81383">
    <property type="entry name" value="F-box domain"/>
    <property type="match status" value="1"/>
</dbReference>
<sequence length="542" mass="63211">MGSLSDLPEETVHHILSYLKFTPKQAIRLSILSKQLLSAFHTSPSLDFDLRRFPGDRQFSVEQHLYVLLTLERYKQQNIGLEKLKLQSEDFILLPRSFFQVTTLEELSLKGCKLMELERFATIKWPNLKRLSLVEISLSTTTFGCIVKGCPVIETLEIKDCGYTGQLNIKLTNFHRLREIDISLLYKQTVEVDEAPNLESVACKFHHSEDTAASKRLNFHKSAYQNVRSLFLDHRSGDSFSMDYWTRKFPRLEELSLEGFSKLTTIDIASPTLKRIHLVNIFNLEEAYFDLACIAVFDYRHDVYRKSVTIPKVSFNGVSGKWISHIKLGRLQHIEGLLHLNNFLTAIKGSEISITVELSNKVDADHYVAHSCPEVEEFCIMQREFSYISPHCAILRGIFGICHPRTISYQFYSEYDEFSKPFYDMLISKSYDYDADTSFFLLPKLWKLTEIEIFESRSIDRHGTHCSRRGRGLKICQPFPKFWKFRRELKAYLKESKKSMAEITISFNLEWMEKSSAVICKPKEHRDWAKKEKFHYLARSFS</sequence>
<organism evidence="3 4">
    <name type="scientific">Oldenlandia corymbosa var. corymbosa</name>
    <dbReference type="NCBI Taxonomy" id="529605"/>
    <lineage>
        <taxon>Eukaryota</taxon>
        <taxon>Viridiplantae</taxon>
        <taxon>Streptophyta</taxon>
        <taxon>Embryophyta</taxon>
        <taxon>Tracheophyta</taxon>
        <taxon>Spermatophyta</taxon>
        <taxon>Magnoliopsida</taxon>
        <taxon>eudicotyledons</taxon>
        <taxon>Gunneridae</taxon>
        <taxon>Pentapetalae</taxon>
        <taxon>asterids</taxon>
        <taxon>lamiids</taxon>
        <taxon>Gentianales</taxon>
        <taxon>Rubiaceae</taxon>
        <taxon>Rubioideae</taxon>
        <taxon>Spermacoceae</taxon>
        <taxon>Hedyotis-Oldenlandia complex</taxon>
        <taxon>Oldenlandia</taxon>
    </lineage>
</organism>
<dbReference type="InterPro" id="IPR036047">
    <property type="entry name" value="F-box-like_dom_sf"/>
</dbReference>
<evidence type="ECO:0000259" key="2">
    <source>
        <dbReference type="Pfam" id="PF24758"/>
    </source>
</evidence>
<dbReference type="Pfam" id="PF00646">
    <property type="entry name" value="F-box"/>
    <property type="match status" value="1"/>
</dbReference>
<dbReference type="InterPro" id="IPR055411">
    <property type="entry name" value="LRR_FXL15/At3g58940/PEG3-like"/>
</dbReference>
<dbReference type="EMBL" id="OX459126">
    <property type="protein sequence ID" value="CAI9118101.1"/>
    <property type="molecule type" value="Genomic_DNA"/>
</dbReference>
<dbReference type="PANTHER" id="PTHR34145">
    <property type="entry name" value="OS02G0105600 PROTEIN"/>
    <property type="match status" value="1"/>
</dbReference>
<dbReference type="Pfam" id="PF24758">
    <property type="entry name" value="LRR_At5g56370"/>
    <property type="match status" value="1"/>
</dbReference>
<dbReference type="SUPFAM" id="SSF52047">
    <property type="entry name" value="RNI-like"/>
    <property type="match status" value="1"/>
</dbReference>
<protein>
    <submittedName>
        <fullName evidence="3">OLC1v1019619C1</fullName>
    </submittedName>
</protein>
<dbReference type="Gene3D" id="3.80.10.10">
    <property type="entry name" value="Ribonuclease Inhibitor"/>
    <property type="match status" value="1"/>
</dbReference>
<gene>
    <name evidence="3" type="ORF">OLC1_LOCUS24056</name>
</gene>
<dbReference type="InterPro" id="IPR001810">
    <property type="entry name" value="F-box_dom"/>
</dbReference>
<keyword evidence="4" id="KW-1185">Reference proteome</keyword>
<dbReference type="InterPro" id="IPR053772">
    <property type="entry name" value="At1g61320/At1g61330-like"/>
</dbReference>
<proteinExistence type="predicted"/>
<evidence type="ECO:0000313" key="3">
    <source>
        <dbReference type="EMBL" id="CAI9118101.1"/>
    </source>
</evidence>
<dbReference type="InterPro" id="IPR032675">
    <property type="entry name" value="LRR_dom_sf"/>
</dbReference>
<name>A0AAV1EEC8_OLDCO</name>
<reference evidence="3" key="1">
    <citation type="submission" date="2023-03" db="EMBL/GenBank/DDBJ databases">
        <authorList>
            <person name="Julca I."/>
        </authorList>
    </citation>
    <scope>NUCLEOTIDE SEQUENCE</scope>
</reference>